<accession>A0ABV5YFI8</accession>
<dbReference type="GO" id="GO:0032259">
    <property type="term" value="P:methylation"/>
    <property type="evidence" value="ECO:0007669"/>
    <property type="project" value="UniProtKB-KW"/>
</dbReference>
<proteinExistence type="predicted"/>
<evidence type="ECO:0000313" key="1">
    <source>
        <dbReference type="EMBL" id="MFB9832909.1"/>
    </source>
</evidence>
<name>A0ABV5YFI8_9ACTN</name>
<organism evidence="1 2">
    <name type="scientific">Actinoallomurus acaciae</name>
    <dbReference type="NCBI Taxonomy" id="502577"/>
    <lineage>
        <taxon>Bacteria</taxon>
        <taxon>Bacillati</taxon>
        <taxon>Actinomycetota</taxon>
        <taxon>Actinomycetes</taxon>
        <taxon>Streptosporangiales</taxon>
        <taxon>Thermomonosporaceae</taxon>
        <taxon>Actinoallomurus</taxon>
    </lineage>
</organism>
<dbReference type="InterPro" id="IPR029063">
    <property type="entry name" value="SAM-dependent_MTases_sf"/>
</dbReference>
<dbReference type="SUPFAM" id="SSF53335">
    <property type="entry name" value="S-adenosyl-L-methionine-dependent methyltransferases"/>
    <property type="match status" value="1"/>
</dbReference>
<dbReference type="Proteomes" id="UP001589627">
    <property type="component" value="Unassembled WGS sequence"/>
</dbReference>
<protein>
    <submittedName>
        <fullName evidence="1">SAM-dependent methyltransferase</fullName>
        <ecNumber evidence="1">2.1.1.-</ecNumber>
    </submittedName>
</protein>
<dbReference type="CDD" id="cd02440">
    <property type="entry name" value="AdoMet_MTases"/>
    <property type="match status" value="1"/>
</dbReference>
<dbReference type="InterPro" id="IPR006764">
    <property type="entry name" value="SAM_dep_MeTrfase_SAV2177_type"/>
</dbReference>
<keyword evidence="1" id="KW-0808">Transferase</keyword>
<keyword evidence="2" id="KW-1185">Reference proteome</keyword>
<reference evidence="1 2" key="1">
    <citation type="submission" date="2024-09" db="EMBL/GenBank/DDBJ databases">
        <authorList>
            <person name="Sun Q."/>
            <person name="Mori K."/>
        </authorList>
    </citation>
    <scope>NUCLEOTIDE SEQUENCE [LARGE SCALE GENOMIC DNA]</scope>
    <source>
        <strain evidence="1 2">TBRC 0563</strain>
    </source>
</reference>
<keyword evidence="1" id="KW-0489">Methyltransferase</keyword>
<dbReference type="RefSeq" id="WP_378199506.1">
    <property type="nucleotide sequence ID" value="NZ_JBHLZP010000066.1"/>
</dbReference>
<comment type="caution">
    <text evidence="1">The sequence shown here is derived from an EMBL/GenBank/DDBJ whole genome shotgun (WGS) entry which is preliminary data.</text>
</comment>
<evidence type="ECO:0000313" key="2">
    <source>
        <dbReference type="Proteomes" id="UP001589627"/>
    </source>
</evidence>
<dbReference type="PIRSF" id="PIRSF017393">
    <property type="entry name" value="MTase_SAV2177"/>
    <property type="match status" value="1"/>
</dbReference>
<dbReference type="Pfam" id="PF04672">
    <property type="entry name" value="Methyltransf_19"/>
    <property type="match status" value="1"/>
</dbReference>
<sequence>MCYHSSSAPAFDVNTATPARVYDFYLGGKDNFAADREAGEKVFDVFPDAPRLARANRSFSLRAVQQCVNTGVDQVVDLGTGIPTSPNVAEVARAANPDVRVIGVDNDPVVLSHQRAEASLGGYAIVQGDVRRPWAILADPVFNHVIDLSRPVLVLCTAVLHFIPDAEGPERIIRAFTDAMAARSFLALSAVTSSDTDPAVIAGIQDAYRNATAPAIFRPAEHITSWFHGLELLRPGVADVSQWPGRIGFPTTVRILGGVARKPSAYQP</sequence>
<dbReference type="GO" id="GO:0008168">
    <property type="term" value="F:methyltransferase activity"/>
    <property type="evidence" value="ECO:0007669"/>
    <property type="project" value="UniProtKB-KW"/>
</dbReference>
<dbReference type="Gene3D" id="3.40.50.150">
    <property type="entry name" value="Vaccinia Virus protein VP39"/>
    <property type="match status" value="1"/>
</dbReference>
<gene>
    <name evidence="1" type="ORF">ACFFNX_12010</name>
</gene>
<dbReference type="EMBL" id="JBHLZP010000066">
    <property type="protein sequence ID" value="MFB9832909.1"/>
    <property type="molecule type" value="Genomic_DNA"/>
</dbReference>
<dbReference type="EC" id="2.1.1.-" evidence="1"/>